<dbReference type="EMBL" id="CM003378">
    <property type="protein sequence ID" value="KOM50029.1"/>
    <property type="molecule type" value="Genomic_DNA"/>
</dbReference>
<organism evidence="4 5">
    <name type="scientific">Phaseolus angularis</name>
    <name type="common">Azuki bean</name>
    <name type="synonym">Vigna angularis</name>
    <dbReference type="NCBI Taxonomy" id="3914"/>
    <lineage>
        <taxon>Eukaryota</taxon>
        <taxon>Viridiplantae</taxon>
        <taxon>Streptophyta</taxon>
        <taxon>Embryophyta</taxon>
        <taxon>Tracheophyta</taxon>
        <taxon>Spermatophyta</taxon>
        <taxon>Magnoliopsida</taxon>
        <taxon>eudicotyledons</taxon>
        <taxon>Gunneridae</taxon>
        <taxon>Pentapetalae</taxon>
        <taxon>rosids</taxon>
        <taxon>fabids</taxon>
        <taxon>Fabales</taxon>
        <taxon>Fabaceae</taxon>
        <taxon>Papilionoideae</taxon>
        <taxon>50 kb inversion clade</taxon>
        <taxon>NPAAA clade</taxon>
        <taxon>indigoferoid/millettioid clade</taxon>
        <taxon>Phaseoleae</taxon>
        <taxon>Vigna</taxon>
    </lineage>
</organism>
<dbReference type="InterPro" id="IPR002060">
    <property type="entry name" value="Squ/phyt_synthse"/>
</dbReference>
<comment type="catalytic activity">
    <reaction evidence="1">
        <text>2 (2E,6E,10E)-geranylgeranyl diphosphate = 15-cis-phytoene + 2 diphosphate</text>
        <dbReference type="Rhea" id="RHEA:34475"/>
        <dbReference type="ChEBI" id="CHEBI:27787"/>
        <dbReference type="ChEBI" id="CHEBI:33019"/>
        <dbReference type="ChEBI" id="CHEBI:58756"/>
        <dbReference type="EC" id="2.5.1.32"/>
    </reaction>
</comment>
<evidence type="ECO:0000256" key="1">
    <source>
        <dbReference type="ARBA" id="ARBA00001805"/>
    </source>
</evidence>
<gene>
    <name evidence="4" type="ORF">LR48_Vigan08g085600</name>
</gene>
<dbReference type="SUPFAM" id="SSF48576">
    <property type="entry name" value="Terpenoid synthases"/>
    <property type="match status" value="1"/>
</dbReference>
<dbReference type="Gramene" id="KOM50029">
    <property type="protein sequence ID" value="KOM50029"/>
    <property type="gene ID" value="LR48_Vigan08g085600"/>
</dbReference>
<dbReference type="Pfam" id="PF00494">
    <property type="entry name" value="SQS_PSY"/>
    <property type="match status" value="1"/>
</dbReference>
<dbReference type="STRING" id="3914.A0A0L9V5U0"/>
<name>A0A0L9V5U0_PHAAN</name>
<dbReference type="AlphaFoldDB" id="A0A0L9V5U0"/>
<accession>A0A0L9V5U0</accession>
<evidence type="ECO:0000313" key="5">
    <source>
        <dbReference type="Proteomes" id="UP000053144"/>
    </source>
</evidence>
<evidence type="ECO:0000256" key="3">
    <source>
        <dbReference type="ARBA" id="ARBA00022746"/>
    </source>
</evidence>
<proteinExistence type="predicted"/>
<protein>
    <recommendedName>
        <fullName evidence="2">15-cis-phytoene synthase</fullName>
        <ecNumber evidence="2">2.5.1.32</ecNumber>
    </recommendedName>
</protein>
<dbReference type="Gene3D" id="1.10.600.10">
    <property type="entry name" value="Farnesyl Diphosphate Synthase"/>
    <property type="match status" value="1"/>
</dbReference>
<dbReference type="PANTHER" id="PTHR31480">
    <property type="entry name" value="BIFUNCTIONAL LYCOPENE CYCLASE/PHYTOENE SYNTHASE"/>
    <property type="match status" value="1"/>
</dbReference>
<dbReference type="InterPro" id="IPR008949">
    <property type="entry name" value="Isoprenoid_synthase_dom_sf"/>
</dbReference>
<evidence type="ECO:0000313" key="4">
    <source>
        <dbReference type="EMBL" id="KOM50029.1"/>
    </source>
</evidence>
<dbReference type="Proteomes" id="UP000053144">
    <property type="component" value="Chromosome 8"/>
</dbReference>
<sequence length="124" mass="14253">MGGENQRQKGARDSLLGFRPSSTITTTTRLSTTTHSFRPIKRLHRLTVFYDCSATRGRVYQPQDELAKARLSDDDIFRGKVTDKRRRFMKGQIKRARMFFDEAEKGVAELNPASRWPVWASSNS</sequence>
<keyword evidence="3" id="KW-0125">Carotenoid biosynthesis</keyword>
<reference evidence="5" key="1">
    <citation type="journal article" date="2015" name="Proc. Natl. Acad. Sci. U.S.A.">
        <title>Genome sequencing of adzuki bean (Vigna angularis) provides insight into high starch and low fat accumulation and domestication.</title>
        <authorList>
            <person name="Yang K."/>
            <person name="Tian Z."/>
            <person name="Chen C."/>
            <person name="Luo L."/>
            <person name="Zhao B."/>
            <person name="Wang Z."/>
            <person name="Yu L."/>
            <person name="Li Y."/>
            <person name="Sun Y."/>
            <person name="Li W."/>
            <person name="Chen Y."/>
            <person name="Li Y."/>
            <person name="Zhang Y."/>
            <person name="Ai D."/>
            <person name="Zhao J."/>
            <person name="Shang C."/>
            <person name="Ma Y."/>
            <person name="Wu B."/>
            <person name="Wang M."/>
            <person name="Gao L."/>
            <person name="Sun D."/>
            <person name="Zhang P."/>
            <person name="Guo F."/>
            <person name="Wang W."/>
            <person name="Li Y."/>
            <person name="Wang J."/>
            <person name="Varshney R.K."/>
            <person name="Wang J."/>
            <person name="Ling H.Q."/>
            <person name="Wan P."/>
        </authorList>
    </citation>
    <scope>NUCLEOTIDE SEQUENCE</scope>
    <source>
        <strain evidence="5">cv. Jingnong 6</strain>
    </source>
</reference>
<evidence type="ECO:0000256" key="2">
    <source>
        <dbReference type="ARBA" id="ARBA00012396"/>
    </source>
</evidence>
<dbReference type="GO" id="GO:0046905">
    <property type="term" value="F:15-cis-phytoene synthase activity"/>
    <property type="evidence" value="ECO:0007669"/>
    <property type="project" value="UniProtKB-EC"/>
</dbReference>
<dbReference type="GO" id="GO:0016117">
    <property type="term" value="P:carotenoid biosynthetic process"/>
    <property type="evidence" value="ECO:0007669"/>
    <property type="project" value="UniProtKB-KW"/>
</dbReference>
<dbReference type="EC" id="2.5.1.32" evidence="2"/>